<dbReference type="SUPFAM" id="SSF49879">
    <property type="entry name" value="SMAD/FHA domain"/>
    <property type="match status" value="2"/>
</dbReference>
<dbReference type="Gene3D" id="3.40.50.300">
    <property type="entry name" value="P-loop containing nucleotide triphosphate hydrolases"/>
    <property type="match status" value="1"/>
</dbReference>
<feature type="domain" description="FHA" evidence="2">
    <location>
        <begin position="1413"/>
        <end position="1472"/>
    </location>
</feature>
<accession>D7FNJ7</accession>
<dbReference type="SUPFAM" id="SSF57850">
    <property type="entry name" value="RING/U-box"/>
    <property type="match status" value="1"/>
</dbReference>
<dbReference type="Gene3D" id="1.10.10.10">
    <property type="entry name" value="Winged helix-like DNA-binding domain superfamily/Winged helix DNA-binding domain"/>
    <property type="match status" value="1"/>
</dbReference>
<dbReference type="Proteomes" id="UP000002630">
    <property type="component" value="Linkage Group LG02"/>
</dbReference>
<dbReference type="eggNOG" id="KOG0167">
    <property type="taxonomic scope" value="Eukaryota"/>
</dbReference>
<dbReference type="STRING" id="2880.D7FNJ7"/>
<organism evidence="4 5">
    <name type="scientific">Ectocarpus siliculosus</name>
    <name type="common">Brown alga</name>
    <name type="synonym">Conferva siliculosa</name>
    <dbReference type="NCBI Taxonomy" id="2880"/>
    <lineage>
        <taxon>Eukaryota</taxon>
        <taxon>Sar</taxon>
        <taxon>Stramenopiles</taxon>
        <taxon>Ochrophyta</taxon>
        <taxon>PX clade</taxon>
        <taxon>Phaeophyceae</taxon>
        <taxon>Ectocarpales</taxon>
        <taxon>Ectocarpaceae</taxon>
        <taxon>Ectocarpus</taxon>
    </lineage>
</organism>
<feature type="region of interest" description="Disordered" evidence="1">
    <location>
        <begin position="1"/>
        <end position="26"/>
    </location>
</feature>
<evidence type="ECO:0000313" key="5">
    <source>
        <dbReference type="Proteomes" id="UP000002630"/>
    </source>
</evidence>
<dbReference type="Pfam" id="PF00498">
    <property type="entry name" value="FHA"/>
    <property type="match status" value="2"/>
</dbReference>
<reference evidence="4 5" key="1">
    <citation type="journal article" date="2010" name="Nature">
        <title>The Ectocarpus genome and the independent evolution of multicellularity in brown algae.</title>
        <authorList>
            <person name="Cock J.M."/>
            <person name="Sterck L."/>
            <person name="Rouze P."/>
            <person name="Scornet D."/>
            <person name="Allen A.E."/>
            <person name="Amoutzias G."/>
            <person name="Anthouard V."/>
            <person name="Artiguenave F."/>
            <person name="Aury J.M."/>
            <person name="Badger J.H."/>
            <person name="Beszteri B."/>
            <person name="Billiau K."/>
            <person name="Bonnet E."/>
            <person name="Bothwell J.H."/>
            <person name="Bowler C."/>
            <person name="Boyen C."/>
            <person name="Brownlee C."/>
            <person name="Carrano C.J."/>
            <person name="Charrier B."/>
            <person name="Cho G.Y."/>
            <person name="Coelho S.M."/>
            <person name="Collen J."/>
            <person name="Corre E."/>
            <person name="Da Silva C."/>
            <person name="Delage L."/>
            <person name="Delaroque N."/>
            <person name="Dittami S.M."/>
            <person name="Doulbeau S."/>
            <person name="Elias M."/>
            <person name="Farnham G."/>
            <person name="Gachon C.M."/>
            <person name="Gschloessl B."/>
            <person name="Heesch S."/>
            <person name="Jabbari K."/>
            <person name="Jubin C."/>
            <person name="Kawai H."/>
            <person name="Kimura K."/>
            <person name="Kloareg B."/>
            <person name="Kupper F.C."/>
            <person name="Lang D."/>
            <person name="Le Bail A."/>
            <person name="Leblanc C."/>
            <person name="Lerouge P."/>
            <person name="Lohr M."/>
            <person name="Lopez P.J."/>
            <person name="Martens C."/>
            <person name="Maumus F."/>
            <person name="Michel G."/>
            <person name="Miranda-Saavedra D."/>
            <person name="Morales J."/>
            <person name="Moreau H."/>
            <person name="Motomura T."/>
            <person name="Nagasato C."/>
            <person name="Napoli C.A."/>
            <person name="Nelson D.R."/>
            <person name="Nyvall-Collen P."/>
            <person name="Peters A.F."/>
            <person name="Pommier C."/>
            <person name="Potin P."/>
            <person name="Poulain J."/>
            <person name="Quesneville H."/>
            <person name="Read B."/>
            <person name="Rensing S.A."/>
            <person name="Ritter A."/>
            <person name="Rousvoal S."/>
            <person name="Samanta M."/>
            <person name="Samson G."/>
            <person name="Schroeder D.C."/>
            <person name="Segurens B."/>
            <person name="Strittmatter M."/>
            <person name="Tonon T."/>
            <person name="Tregear J.W."/>
            <person name="Valentin K."/>
            <person name="von Dassow P."/>
            <person name="Yamagishi T."/>
            <person name="Van de Peer Y."/>
            <person name="Wincker P."/>
        </authorList>
    </citation>
    <scope>NUCLEOTIDE SEQUENCE [LARGE SCALE GENOMIC DNA]</scope>
    <source>
        <strain evidence="5">Ec32 / CCAP1310/4</strain>
    </source>
</reference>
<gene>
    <name evidence="4" type="ORF">Esi_0018_0084</name>
</gene>
<dbReference type="InterPro" id="IPR027417">
    <property type="entry name" value="P-loop_NTPase"/>
</dbReference>
<dbReference type="InterPro" id="IPR052085">
    <property type="entry name" value="WD-SAM-U-box"/>
</dbReference>
<feature type="compositionally biased region" description="Basic and acidic residues" evidence="1">
    <location>
        <begin position="1277"/>
        <end position="1286"/>
    </location>
</feature>
<dbReference type="Gene3D" id="3.30.40.10">
    <property type="entry name" value="Zinc/RING finger domain, C3HC4 (zinc finger)"/>
    <property type="match status" value="1"/>
</dbReference>
<dbReference type="GO" id="GO:0004842">
    <property type="term" value="F:ubiquitin-protein transferase activity"/>
    <property type="evidence" value="ECO:0007669"/>
    <property type="project" value="InterPro"/>
</dbReference>
<dbReference type="SMART" id="SM00504">
    <property type="entry name" value="Ubox"/>
    <property type="match status" value="1"/>
</dbReference>
<feature type="domain" description="FHA" evidence="2">
    <location>
        <begin position="1192"/>
        <end position="1244"/>
    </location>
</feature>
<dbReference type="Pfam" id="PF04564">
    <property type="entry name" value="U-box"/>
    <property type="match status" value="1"/>
</dbReference>
<dbReference type="InterPro" id="IPR013083">
    <property type="entry name" value="Znf_RING/FYVE/PHD"/>
</dbReference>
<keyword evidence="5" id="KW-1185">Reference proteome</keyword>
<feature type="region of interest" description="Disordered" evidence="1">
    <location>
        <begin position="1509"/>
        <end position="1540"/>
    </location>
</feature>
<dbReference type="EMBL" id="FN649727">
    <property type="protein sequence ID" value="CBJ26008.1"/>
    <property type="molecule type" value="Genomic_DNA"/>
</dbReference>
<feature type="compositionally biased region" description="Polar residues" evidence="1">
    <location>
        <begin position="196"/>
        <end position="207"/>
    </location>
</feature>
<dbReference type="GO" id="GO:0006357">
    <property type="term" value="P:regulation of transcription by RNA polymerase II"/>
    <property type="evidence" value="ECO:0007669"/>
    <property type="project" value="UniProtKB-ARBA"/>
</dbReference>
<name>D7FNJ7_ECTSI</name>
<dbReference type="OrthoDB" id="10064100at2759"/>
<feature type="region of interest" description="Disordered" evidence="1">
    <location>
        <begin position="66"/>
        <end position="95"/>
    </location>
</feature>
<dbReference type="PROSITE" id="PS51698">
    <property type="entry name" value="U_BOX"/>
    <property type="match status" value="1"/>
</dbReference>
<dbReference type="PROSITE" id="PS50006">
    <property type="entry name" value="FHA_DOMAIN"/>
    <property type="match status" value="2"/>
</dbReference>
<protein>
    <submittedName>
        <fullName evidence="4">Armadillo/beta-catenin repeat family protein / U-box domain-containing protein</fullName>
    </submittedName>
</protein>
<dbReference type="InterPro" id="IPR003613">
    <property type="entry name" value="Ubox_domain"/>
</dbReference>
<feature type="compositionally biased region" description="Low complexity" evidence="1">
    <location>
        <begin position="208"/>
        <end position="218"/>
    </location>
</feature>
<dbReference type="InterPro" id="IPR000253">
    <property type="entry name" value="FHA_dom"/>
</dbReference>
<sequence>MSAAMENVTPRASSSDNGSDSDGFVVVSDQEDFVKLKSPPRPRTAAVAAPAIAPSAGLDEPGLTVGIGSNGGGGAGAAPHHRNHQPATATSPGELVSSINRSPAVATATTTTVATATSAAATSANIVSPSSPLRPNHPCRHHHNQQNSPPWTRVAAVPPEAPRLPSHYVERSALLENVVNMLIAKKHFDNGHARGVTTTNSGDNQLDNNFPIRNNGNNGTHVEKRCKTFFPRGTKNTSGDGNGNENSNDDDGLEGAAYALLGDSGSGKTVLASAIVSHPEVRRKFWRGIFWVNLGRGGVVTRARTGTGGGLLRALLHDLAAQVVALDHPLPANGEEAAAATALLARSASAGETLKQLATSNGGSHVGELSRLLVLDSISESFTDNPNAVAELERAGFTVLVTCSRPCALSVLRSKQPMAKPEVGVPGGLPNDLEHGHRTSPHRRIHVSVLHPATPSEAVEMLLKRVRRPGGATMAVEATSPAGWAELKAAEAGGPGANASTRASFESCALQVVNHCREVAPLALAIVGAVIAGQDERGGRRDNSLSCDYAERCRQIERQVTRHQDCGDGYDAFNRVMELGFGALPGDKTKDCFIRLGVLAEGTVAPLDMLSNLWGQDSEETARTVNELSENSFLIEMDPGSRCYSIHDRVLAFAKTKLLRAGFGPDGFHCRCYLGGEKAAASTTARSTREAAVVNQVDYLSRPGILSRFSYSGGGSNGVIGDGGEAGIALGCGDGMLLGGLPALAALWQSLEDLRSDDDCYCERFRIVMGRRQSPRRRFLGDAYGASLQRMGVCVEAAFGYWAAAKLLQLQGINKDAKTMAGKSVHVGNALYHAGAAQAERLPSKSTLLRQKGKDNKLVDRYEKEVESVRLSYGYHHPAVASALSSLAHVLLEQGKTIPAGVRYREALVALEGSVGDDHPLVANALMDVAKADTNQLMPLLDGDERRLLLNTHSSELCSRALSIYDDDLGLAVIMFLRENTTPLVRLAHMLEEQGNVKEAKRLCRAALHTLDGENPLGRPQVAAVLATLADLLGKEMHGFTLRDAFACPITGELMRDPVVVEDGHTYDREAIEMWLRKYGTSPKTGEPIERLLLVPNLNLRRLIKDFLIEGGEELYVGGRDGDGGDQDDGSGEVDRDEGDGGESGWEERSGTGEHRECRFALVTEQILVLKCLGSVYPGGNIESFRVTERGCVGGRNQPNTLAGAEFVQISDATVSKRHFGIAFDKEDKLFSLRDLGSAGGTFVRLELGVSTLLYPGMIILLGRHQLEVIDVSSTDSEAKAVEGDRNPFAVGDKGSNATSPSSPSAPGNSSSTAARRRGMACSIVGSAAIVNKGPTTDGGEREPRHPISPQPAKSSSSKQHEEGEGGISDDEKELEAGAKPGRRNPRVCLECFAPEGTPIQGKRFFVGREGATLGGRKTNTIAFSYESGGTVMGIDDFISGVHARIVYDDGGGFFHITDGNSFKSSKNGTWVRLSGKHTESRPYPLSHGTEILIGTVPFSVTLGRLKKSSPPKAEVTSCREGSGPSILAPAGSEPRRQSS</sequence>
<feature type="domain" description="U-box" evidence="3">
    <location>
        <begin position="1041"/>
        <end position="1114"/>
    </location>
</feature>
<dbReference type="Gene3D" id="2.60.200.20">
    <property type="match status" value="2"/>
</dbReference>
<dbReference type="InterPro" id="IPR008984">
    <property type="entry name" value="SMAD_FHA_dom_sf"/>
</dbReference>
<evidence type="ECO:0000313" key="4">
    <source>
        <dbReference type="EMBL" id="CBJ26008.1"/>
    </source>
</evidence>
<feature type="region of interest" description="Disordered" evidence="1">
    <location>
        <begin position="1118"/>
        <end position="1152"/>
    </location>
</feature>
<dbReference type="InterPro" id="IPR036388">
    <property type="entry name" value="WH-like_DNA-bd_sf"/>
</dbReference>
<feature type="compositionally biased region" description="Acidic residues" evidence="1">
    <location>
        <begin position="1124"/>
        <end position="1141"/>
    </location>
</feature>
<proteinExistence type="predicted"/>
<dbReference type="PANTHER" id="PTHR46573">
    <property type="entry name" value="WD REPEAT, SAM AND U-BOX DOMAIN-CONTAINING PROTEIN 1"/>
    <property type="match status" value="1"/>
</dbReference>
<dbReference type="PANTHER" id="PTHR46573:SF1">
    <property type="entry name" value="WD REPEAT, SAM AND U-BOX DOMAIN-CONTAINING PROTEIN 1"/>
    <property type="match status" value="1"/>
</dbReference>
<dbReference type="InterPro" id="IPR011990">
    <property type="entry name" value="TPR-like_helical_dom_sf"/>
</dbReference>
<dbReference type="Gene3D" id="1.25.40.10">
    <property type="entry name" value="Tetratricopeptide repeat domain"/>
    <property type="match status" value="1"/>
</dbReference>
<dbReference type="SMART" id="SM00240">
    <property type="entry name" value="FHA"/>
    <property type="match status" value="2"/>
</dbReference>
<feature type="region of interest" description="Disordered" evidence="1">
    <location>
        <begin position="1277"/>
        <end position="1385"/>
    </location>
</feature>
<evidence type="ECO:0000259" key="2">
    <source>
        <dbReference type="PROSITE" id="PS50006"/>
    </source>
</evidence>
<dbReference type="InParanoid" id="D7FNJ7"/>
<dbReference type="EMBL" id="FN648291">
    <property type="protein sequence ID" value="CBJ26008.1"/>
    <property type="molecule type" value="Genomic_DNA"/>
</dbReference>
<feature type="compositionally biased region" description="Low complexity" evidence="1">
    <location>
        <begin position="13"/>
        <end position="26"/>
    </location>
</feature>
<dbReference type="GO" id="GO:0016567">
    <property type="term" value="P:protein ubiquitination"/>
    <property type="evidence" value="ECO:0007669"/>
    <property type="project" value="InterPro"/>
</dbReference>
<dbReference type="CDD" id="cd00060">
    <property type="entry name" value="FHA"/>
    <property type="match status" value="2"/>
</dbReference>
<feature type="region of interest" description="Disordered" evidence="1">
    <location>
        <begin position="194"/>
        <end position="251"/>
    </location>
</feature>
<evidence type="ECO:0000256" key="1">
    <source>
        <dbReference type="SAM" id="MobiDB-lite"/>
    </source>
</evidence>
<feature type="compositionally biased region" description="Low complexity" evidence="1">
    <location>
        <begin position="1295"/>
        <end position="1314"/>
    </location>
</feature>
<dbReference type="CDD" id="cd16655">
    <property type="entry name" value="RING-Ubox_WDSUB1-like"/>
    <property type="match status" value="1"/>
</dbReference>
<feature type="compositionally biased region" description="Polar residues" evidence="1">
    <location>
        <begin position="85"/>
        <end position="95"/>
    </location>
</feature>
<evidence type="ECO:0000259" key="3">
    <source>
        <dbReference type="PROSITE" id="PS51698"/>
    </source>
</evidence>